<keyword evidence="4" id="KW-1003">Cell membrane</keyword>
<evidence type="ECO:0000256" key="7">
    <source>
        <dbReference type="ARBA" id="ARBA00022741"/>
    </source>
</evidence>
<keyword evidence="14" id="KW-1185">Reference proteome</keyword>
<dbReference type="Pfam" id="PF02518">
    <property type="entry name" value="HATPase_c"/>
    <property type="match status" value="1"/>
</dbReference>
<dbReference type="InterPro" id="IPR050980">
    <property type="entry name" value="2C_sensor_his_kinase"/>
</dbReference>
<feature type="domain" description="Histidine kinase" evidence="12">
    <location>
        <begin position="296"/>
        <end position="505"/>
    </location>
</feature>
<keyword evidence="6" id="KW-0808">Transferase</keyword>
<evidence type="ECO:0000256" key="8">
    <source>
        <dbReference type="ARBA" id="ARBA00022777"/>
    </source>
</evidence>
<dbReference type="Pfam" id="PF00512">
    <property type="entry name" value="HisKA"/>
    <property type="match status" value="1"/>
</dbReference>
<dbReference type="InterPro" id="IPR036890">
    <property type="entry name" value="HATPase_C_sf"/>
</dbReference>
<dbReference type="AlphaFoldDB" id="C6XQ63"/>
<evidence type="ECO:0000259" key="12">
    <source>
        <dbReference type="PROSITE" id="PS50109"/>
    </source>
</evidence>
<keyword evidence="7" id="KW-0547">Nucleotide-binding</keyword>
<dbReference type="EC" id="2.7.13.3" evidence="3"/>
<keyword evidence="8 13" id="KW-0418">Kinase</keyword>
<dbReference type="GO" id="GO:0005524">
    <property type="term" value="F:ATP binding"/>
    <property type="evidence" value="ECO:0007669"/>
    <property type="project" value="UniProtKB-KW"/>
</dbReference>
<evidence type="ECO:0000256" key="4">
    <source>
        <dbReference type="ARBA" id="ARBA00022475"/>
    </source>
</evidence>
<evidence type="ECO:0000256" key="1">
    <source>
        <dbReference type="ARBA" id="ARBA00000085"/>
    </source>
</evidence>
<reference evidence="14" key="1">
    <citation type="journal article" date="2011" name="J. Bacteriol.">
        <title>Genome sequences of eight morphologically diverse alphaproteobacteria.</title>
        <authorList>
            <consortium name="US DOE Joint Genome Institute"/>
            <person name="Brown P.J."/>
            <person name="Kysela D.T."/>
            <person name="Buechlein A."/>
            <person name="Hemmerich C."/>
            <person name="Brun Y.V."/>
        </authorList>
    </citation>
    <scope>NUCLEOTIDE SEQUENCE [LARGE SCALE GENOMIC DNA]</scope>
    <source>
        <strain evidence="14">ATCC 49814 / DSM 5838 / IFAM 1418</strain>
    </source>
</reference>
<dbReference type="SUPFAM" id="SSF55874">
    <property type="entry name" value="ATPase domain of HSP90 chaperone/DNA topoisomerase II/histidine kinase"/>
    <property type="match status" value="1"/>
</dbReference>
<dbReference type="eggNOG" id="COG4191">
    <property type="taxonomic scope" value="Bacteria"/>
</dbReference>
<dbReference type="PANTHER" id="PTHR44936">
    <property type="entry name" value="SENSOR PROTEIN CREC"/>
    <property type="match status" value="1"/>
</dbReference>
<dbReference type="STRING" id="582402.Hbal_0886"/>
<dbReference type="InterPro" id="IPR003661">
    <property type="entry name" value="HisK_dim/P_dom"/>
</dbReference>
<comment type="subcellular location">
    <subcellularLocation>
        <location evidence="2">Cell membrane</location>
        <topology evidence="2">Multi-pass membrane protein</topology>
    </subcellularLocation>
</comment>
<sequence>MKEEFSSKETSKNLLSLDGNHPAGAGVHKSGVENHKKNRFFKLPKFETGLPARLLSLTVVFVLLAEFLIFLPSVSKFRNDWFDERVQAAEIAAIALEAAPNRQVSQGLSERLLFETQLLAVAMGDEDMWELVFSPQMPIDSIPVPMDLREERGWDSFFRTIEHATAKEGRILRILSSTDSGSDDKYIDIIVPEAALRSDLLEYAYNILLLSLLVSGLTGAFISWSLYRLVVKPMMRITNAVADFGEAPERLAAFKPSGRQDEIGKAENALIDMQSAVSNSFRQTKRLAELGEAVAKITHDLRNSLAVARLASDSLRRSEDPRVQSVAPRLERAIERAIGLAESTLLYGKSDTPKAKMASIEIRNIVEEAFLEGISAFAEIDWLNDVDEDISAYADPDMLHRLLSNLVRNAGQAISDHNIEAGLVRIAATVEKGWMHVIVEDNGPGVPVHVRDKLFLPFSISENKGGTGLGLAITRELALAMGGDVYLNHDYEHGAAFVVKLQRTDPNI</sequence>
<evidence type="ECO:0000256" key="11">
    <source>
        <dbReference type="SAM" id="Phobius"/>
    </source>
</evidence>
<feature type="region of interest" description="Disordered" evidence="10">
    <location>
        <begin position="1"/>
        <end position="30"/>
    </location>
</feature>
<dbReference type="EMBL" id="CP001678">
    <property type="protein sequence ID" value="ACT58580.1"/>
    <property type="molecule type" value="Genomic_DNA"/>
</dbReference>
<feature type="transmembrane region" description="Helical" evidence="11">
    <location>
        <begin position="54"/>
        <end position="74"/>
    </location>
</feature>
<evidence type="ECO:0000313" key="13">
    <source>
        <dbReference type="EMBL" id="ACT58580.1"/>
    </source>
</evidence>
<dbReference type="InterPro" id="IPR004358">
    <property type="entry name" value="Sig_transdc_His_kin-like_C"/>
</dbReference>
<accession>C6XQ63</accession>
<comment type="catalytic activity">
    <reaction evidence="1">
        <text>ATP + protein L-histidine = ADP + protein N-phospho-L-histidine.</text>
        <dbReference type="EC" id="2.7.13.3"/>
    </reaction>
</comment>
<organism evidence="13 14">
    <name type="scientific">Hirschia baltica (strain ATCC 49814 / DSM 5838 / IFAM 1418)</name>
    <dbReference type="NCBI Taxonomy" id="582402"/>
    <lineage>
        <taxon>Bacteria</taxon>
        <taxon>Pseudomonadati</taxon>
        <taxon>Pseudomonadota</taxon>
        <taxon>Alphaproteobacteria</taxon>
        <taxon>Hyphomonadales</taxon>
        <taxon>Hyphomonadaceae</taxon>
        <taxon>Hirschia</taxon>
    </lineage>
</organism>
<dbReference type="PRINTS" id="PR00344">
    <property type="entry name" value="BCTRLSENSOR"/>
</dbReference>
<keyword evidence="11" id="KW-1133">Transmembrane helix</keyword>
<evidence type="ECO:0000256" key="6">
    <source>
        <dbReference type="ARBA" id="ARBA00022679"/>
    </source>
</evidence>
<dbReference type="Gene3D" id="1.10.287.130">
    <property type="match status" value="1"/>
</dbReference>
<name>C6XQ63_HIRBI</name>
<evidence type="ECO:0000256" key="3">
    <source>
        <dbReference type="ARBA" id="ARBA00012438"/>
    </source>
</evidence>
<keyword evidence="11" id="KW-0812">Transmembrane</keyword>
<dbReference type="HOGENOM" id="CLU_040271_0_0_5"/>
<evidence type="ECO:0000313" key="14">
    <source>
        <dbReference type="Proteomes" id="UP000002745"/>
    </source>
</evidence>
<dbReference type="RefSeq" id="WP_015826730.1">
    <property type="nucleotide sequence ID" value="NC_012982.1"/>
</dbReference>
<dbReference type="KEGG" id="hba:Hbal_0886"/>
<feature type="compositionally biased region" description="Basic and acidic residues" evidence="10">
    <location>
        <begin position="1"/>
        <end position="11"/>
    </location>
</feature>
<dbReference type="InterPro" id="IPR005467">
    <property type="entry name" value="His_kinase_dom"/>
</dbReference>
<dbReference type="Gene3D" id="3.30.565.10">
    <property type="entry name" value="Histidine kinase-like ATPase, C-terminal domain"/>
    <property type="match status" value="1"/>
</dbReference>
<evidence type="ECO:0000256" key="10">
    <source>
        <dbReference type="SAM" id="MobiDB-lite"/>
    </source>
</evidence>
<feature type="transmembrane region" description="Helical" evidence="11">
    <location>
        <begin position="203"/>
        <end position="227"/>
    </location>
</feature>
<keyword evidence="9" id="KW-0067">ATP-binding</keyword>
<dbReference type="PANTHER" id="PTHR44936:SF10">
    <property type="entry name" value="SENSOR PROTEIN RSTB"/>
    <property type="match status" value="1"/>
</dbReference>
<evidence type="ECO:0000256" key="2">
    <source>
        <dbReference type="ARBA" id="ARBA00004651"/>
    </source>
</evidence>
<dbReference type="PROSITE" id="PS50109">
    <property type="entry name" value="HIS_KIN"/>
    <property type="match status" value="1"/>
</dbReference>
<dbReference type="SMART" id="SM00387">
    <property type="entry name" value="HATPase_c"/>
    <property type="match status" value="1"/>
</dbReference>
<dbReference type="InterPro" id="IPR036097">
    <property type="entry name" value="HisK_dim/P_sf"/>
</dbReference>
<gene>
    <name evidence="13" type="ordered locus">Hbal_0886</name>
</gene>
<evidence type="ECO:0000256" key="9">
    <source>
        <dbReference type="ARBA" id="ARBA00022840"/>
    </source>
</evidence>
<dbReference type="GO" id="GO:0005886">
    <property type="term" value="C:plasma membrane"/>
    <property type="evidence" value="ECO:0007669"/>
    <property type="project" value="UniProtKB-SubCell"/>
</dbReference>
<keyword evidence="5" id="KW-0597">Phosphoprotein</keyword>
<dbReference type="InterPro" id="IPR003594">
    <property type="entry name" value="HATPase_dom"/>
</dbReference>
<proteinExistence type="predicted"/>
<keyword evidence="11" id="KW-0472">Membrane</keyword>
<dbReference type="SUPFAM" id="SSF47384">
    <property type="entry name" value="Homodimeric domain of signal transducing histidine kinase"/>
    <property type="match status" value="1"/>
</dbReference>
<dbReference type="SMART" id="SM00388">
    <property type="entry name" value="HisKA"/>
    <property type="match status" value="1"/>
</dbReference>
<protein>
    <recommendedName>
        <fullName evidence="3">histidine kinase</fullName>
        <ecNumber evidence="3">2.7.13.3</ecNumber>
    </recommendedName>
</protein>
<evidence type="ECO:0000256" key="5">
    <source>
        <dbReference type="ARBA" id="ARBA00022553"/>
    </source>
</evidence>
<dbReference type="Proteomes" id="UP000002745">
    <property type="component" value="Chromosome"/>
</dbReference>
<dbReference type="CDD" id="cd00082">
    <property type="entry name" value="HisKA"/>
    <property type="match status" value="1"/>
</dbReference>
<dbReference type="GO" id="GO:0000155">
    <property type="term" value="F:phosphorelay sensor kinase activity"/>
    <property type="evidence" value="ECO:0007669"/>
    <property type="project" value="InterPro"/>
</dbReference>